<comment type="caution">
    <text evidence="1">The sequence shown here is derived from an EMBL/GenBank/DDBJ whole genome shotgun (WGS) entry which is preliminary data.</text>
</comment>
<organism evidence="1 2">
    <name type="scientific">Neobacillus pocheonensis</name>
    <dbReference type="NCBI Taxonomy" id="363869"/>
    <lineage>
        <taxon>Bacteria</taxon>
        <taxon>Bacillati</taxon>
        <taxon>Bacillota</taxon>
        <taxon>Bacilli</taxon>
        <taxon>Bacillales</taxon>
        <taxon>Bacillaceae</taxon>
        <taxon>Neobacillus</taxon>
    </lineage>
</organism>
<gene>
    <name evidence="1" type="ORF">NDK43_09265</name>
</gene>
<dbReference type="Proteomes" id="UP001523262">
    <property type="component" value="Unassembled WGS sequence"/>
</dbReference>
<protein>
    <submittedName>
        <fullName evidence="1">Uncharacterized protein</fullName>
    </submittedName>
</protein>
<keyword evidence="2" id="KW-1185">Reference proteome</keyword>
<dbReference type="EMBL" id="JAMQCR010000001">
    <property type="protein sequence ID" value="MCM2532537.1"/>
    <property type="molecule type" value="Genomic_DNA"/>
</dbReference>
<accession>A0ABT0WBY1</accession>
<reference evidence="1 2" key="1">
    <citation type="submission" date="2022-06" db="EMBL/GenBank/DDBJ databases">
        <authorList>
            <person name="Jeon C.O."/>
        </authorList>
    </citation>
    <scope>NUCLEOTIDE SEQUENCE [LARGE SCALE GENOMIC DNA]</scope>
    <source>
        <strain evidence="1 2">KCTC 13943</strain>
    </source>
</reference>
<evidence type="ECO:0000313" key="2">
    <source>
        <dbReference type="Proteomes" id="UP001523262"/>
    </source>
</evidence>
<proteinExistence type="predicted"/>
<sequence>MKKQITVTGIVLKELEGVKIAKYLLSIGECKETTTVKKADVKTNGFKDE</sequence>
<evidence type="ECO:0000313" key="1">
    <source>
        <dbReference type="EMBL" id="MCM2532537.1"/>
    </source>
</evidence>
<name>A0ABT0WBY1_9BACI</name>